<evidence type="ECO:0000313" key="1">
    <source>
        <dbReference type="EMBL" id="RCN27361.1"/>
    </source>
</evidence>
<keyword evidence="2" id="KW-1185">Reference proteome</keyword>
<reference evidence="1 2" key="1">
    <citation type="submission" date="2014-10" db="EMBL/GenBank/DDBJ databases">
        <title>Draft genome of the hookworm Ancylostoma caninum.</title>
        <authorList>
            <person name="Mitreva M."/>
        </authorList>
    </citation>
    <scope>NUCLEOTIDE SEQUENCE [LARGE SCALE GENOMIC DNA]</scope>
    <source>
        <strain evidence="1 2">Baltimore</strain>
    </source>
</reference>
<dbReference type="EMBL" id="JOJR01004305">
    <property type="protein sequence ID" value="RCN27361.1"/>
    <property type="molecule type" value="Genomic_DNA"/>
</dbReference>
<dbReference type="AlphaFoldDB" id="A0A368F5G4"/>
<dbReference type="Proteomes" id="UP000252519">
    <property type="component" value="Unassembled WGS sequence"/>
</dbReference>
<protein>
    <submittedName>
        <fullName evidence="1">Uncharacterized protein</fullName>
    </submittedName>
</protein>
<organism evidence="1 2">
    <name type="scientific">Ancylostoma caninum</name>
    <name type="common">Dog hookworm</name>
    <dbReference type="NCBI Taxonomy" id="29170"/>
    <lineage>
        <taxon>Eukaryota</taxon>
        <taxon>Metazoa</taxon>
        <taxon>Ecdysozoa</taxon>
        <taxon>Nematoda</taxon>
        <taxon>Chromadorea</taxon>
        <taxon>Rhabditida</taxon>
        <taxon>Rhabditina</taxon>
        <taxon>Rhabditomorpha</taxon>
        <taxon>Strongyloidea</taxon>
        <taxon>Ancylostomatidae</taxon>
        <taxon>Ancylostomatinae</taxon>
        <taxon>Ancylostoma</taxon>
    </lineage>
</organism>
<name>A0A368F5G4_ANCCA</name>
<comment type="caution">
    <text evidence="1">The sequence shown here is derived from an EMBL/GenBank/DDBJ whole genome shotgun (WGS) entry which is preliminary data.</text>
</comment>
<gene>
    <name evidence="1" type="ORF">ANCCAN_26905</name>
</gene>
<evidence type="ECO:0000313" key="2">
    <source>
        <dbReference type="Proteomes" id="UP000252519"/>
    </source>
</evidence>
<sequence>MASPWEVSAEKLNLLSSRISEPGLSHHPKSCLKWLELPKLSAC</sequence>
<proteinExistence type="predicted"/>
<accession>A0A368F5G4</accession>